<sequence>MPNSPLVSIRIPAETLERLDNLAQNLYPSRRRGKHPNRSQVILDAIEEYLANHEAETVDEPSLEEQVNQILQQYHKHLEQSIKEYIDEKFLAYAYNLENRLQTNRKLIQKTITH</sequence>
<gene>
    <name evidence="1" type="ordered locus">PCC7424_4053</name>
</gene>
<proteinExistence type="predicted"/>
<dbReference type="GO" id="GO:0006355">
    <property type="term" value="P:regulation of DNA-templated transcription"/>
    <property type="evidence" value="ECO:0007669"/>
    <property type="project" value="InterPro"/>
</dbReference>
<dbReference type="eggNOG" id="ENOG50334N0">
    <property type="taxonomic scope" value="Bacteria"/>
</dbReference>
<dbReference type="KEGG" id="cyc:PCC7424_4053"/>
<dbReference type="HOGENOM" id="CLU_2116962_0_0_3"/>
<dbReference type="RefSeq" id="WP_015956012.1">
    <property type="nucleotide sequence ID" value="NC_011729.1"/>
</dbReference>
<dbReference type="CDD" id="cd22231">
    <property type="entry name" value="RHH_NikR_HicB-like"/>
    <property type="match status" value="1"/>
</dbReference>
<protein>
    <submittedName>
        <fullName evidence="1">Putative transcriptional regulator, CopG family</fullName>
    </submittedName>
</protein>
<dbReference type="EMBL" id="CP001291">
    <property type="protein sequence ID" value="ACK72427.1"/>
    <property type="molecule type" value="Genomic_DNA"/>
</dbReference>
<name>B7KL55_GLOC7</name>
<accession>B7KL55</accession>
<dbReference type="AlphaFoldDB" id="B7KL55"/>
<organism evidence="1 2">
    <name type="scientific">Gloeothece citriformis (strain PCC 7424)</name>
    <name type="common">Cyanothece sp. (strain PCC 7424)</name>
    <dbReference type="NCBI Taxonomy" id="65393"/>
    <lineage>
        <taxon>Bacteria</taxon>
        <taxon>Bacillati</taxon>
        <taxon>Cyanobacteriota</taxon>
        <taxon>Cyanophyceae</taxon>
        <taxon>Oscillatoriophycideae</taxon>
        <taxon>Chroococcales</taxon>
        <taxon>Aphanothecaceae</taxon>
        <taxon>Gloeothece</taxon>
        <taxon>Gloeothece citriformis</taxon>
    </lineage>
</organism>
<evidence type="ECO:0000313" key="1">
    <source>
        <dbReference type="EMBL" id="ACK72427.1"/>
    </source>
</evidence>
<evidence type="ECO:0000313" key="2">
    <source>
        <dbReference type="Proteomes" id="UP000002384"/>
    </source>
</evidence>
<keyword evidence="2" id="KW-1185">Reference proteome</keyword>
<dbReference type="Proteomes" id="UP000002384">
    <property type="component" value="Chromosome"/>
</dbReference>
<reference evidence="2" key="1">
    <citation type="journal article" date="2011" name="MBio">
        <title>Novel metabolic attributes of the genus Cyanothece, comprising a group of unicellular nitrogen-fixing Cyanobacteria.</title>
        <authorList>
            <person name="Bandyopadhyay A."/>
            <person name="Elvitigala T."/>
            <person name="Welsh E."/>
            <person name="Stockel J."/>
            <person name="Liberton M."/>
            <person name="Min H."/>
            <person name="Sherman L.A."/>
            <person name="Pakrasi H.B."/>
        </authorList>
    </citation>
    <scope>NUCLEOTIDE SEQUENCE [LARGE SCALE GENOMIC DNA]</scope>
    <source>
        <strain evidence="2">PCC 7424</strain>
    </source>
</reference>
<dbReference type="OrthoDB" id="582488at2"/>